<feature type="compositionally biased region" description="Polar residues" evidence="14">
    <location>
        <begin position="418"/>
        <end position="458"/>
    </location>
</feature>
<dbReference type="InterPro" id="IPR039261">
    <property type="entry name" value="FNR_nucleotide-bd"/>
</dbReference>
<keyword evidence="6" id="KW-0285">Flavoprotein</keyword>
<evidence type="ECO:0000256" key="10">
    <source>
        <dbReference type="ARBA" id="ARBA00022982"/>
    </source>
</evidence>
<keyword evidence="8" id="KW-0274">FAD</keyword>
<dbReference type="PROSITE" id="PS51384">
    <property type="entry name" value="FAD_FR"/>
    <property type="match status" value="1"/>
</dbReference>
<name>A0A0K6G5H5_9AGAM</name>
<keyword evidence="9" id="KW-0521">NADP</keyword>
<sequence length="1599" mass="170806">MYARSNGQVPIQPVFVNHLGHPFKFYLHESIGDSYAEVVRCITMEGGIIVCRHQQANCILVRPGLPGVRELGSGIPILRFDWVYACGHSRRMVFEGNWAGCFVDNSQHPTPTSYQVPVHHPSYPCLSSTSNTLSYYHSPTYAAPGPVLAQAPSYPAPVYHVPNYVWFVHIITDTVVPTHQEPIYNAPPTLGYATSGSSVPTHCAPPYRAPAYQGPGPATSTHNLPPGNTLATHAPTSSTVPPQSLPLSSGHPFQPMCREQLEVRSGANPEAIARVAGRAMPPSSNIPQVEPSSISRVVTVPLQVELPAAPKLATPAKSLATRSILPQVEASDVPRVKHSSAYEHLWSIEPWSLASPRVDSQAILQIASAPTPQVQASSSAPLQPTTSSVPQVGSQATSIVDALSRSTSQSESFKRSRSPSATTSGTQSPTLSSVSRATSPTVIQDQNLMSELESSVGSDQDVRTKGLSLKRKREPSDMGQRTRAPKKPTLFKYWCQGCGLSFSQGGNAIEHKANPKSSNECRESELVFAANHPHSTKSSADPEQNTGASRVTGRSQRNRTPSMSGTSSPLSSSSTLTGPLSEPSSPKAQKIAHNSYDTISPLTAPGATVTSPVAYTIEVLAAQHSGSVVVFDLAEQAGFGSHIAQWDENPNVKVIRAQTRAGAGLGLAGRLSEGTSADGARTANGTITAFTTPEGLAQMIPTLSTLPSPSSSRRLVIQVAAVTPTPTLELTPTLAPAARAIASLGPEFTVLVSSTAQEAADFAAISYSLSSHVVHIFDHAGATRETGKSTFPEVTSAEFSGFTPFEYAGNSDAEVALVLLNGPLAALARLLASYTPGLGVISVRAPRPWNAEALCQVLPESVKKVHVVEEVPNSSGSVRGHRVSSKQSEAFHNSINAFAEFVARITSLPSGLAEAAKYKSLAFLSTPASSSLAHLPDVTAHTFLTQGGPIAARLLSTYDAFGSSQGTAISRLVLTPSNDQHLSKAPVSSIASLQQQVDCLTIIDPSLLASHNTFSLVKNGAPVLVLASGGAPEVASRLPRATIEDIRARDIRVYTFDVENAAAEIGGINSDSSLLQTALAHLVLLRIYLGAVATPGAVRTLSSRIYGDSVAGVSNSIVCDTAWAGLAGVEIPTLEPLAEDAAPPKKLATFTFNAITLDDPAYDGRPTPVAATLGSWAEAAKRLVFREAFTPAVPVSTEATHTSNPALRPDLTEERFLVTCKVNKRLTPLTYDRNVFHLEFDTTGTGLKYAIGEALGVHGWNDEKEVLEFCQWYGVDPESAVTLPVPGQRSQLHTRTVFHALQQQVDLFGRPPKSFYGALAEHAKSREDAMALRFIAAPEGSATFKKLSEGDTVTFADVLRQFPSARPLLGELALLIGDIKPRHYSIASAQSAVGDRVDLLVVTVDWVTPSGTPRYGQCTRYLAGLKIGQKVTVSIKPSVMKLPPNDMQPIIMAGLGTGAAPFRAFIQHRALLVSQGKPVGPLVYYFGSRHRSQEYLYGEELEAYITDGIITHAGLAFSRDTKKKVYIQHKMREDSEMLGKMLAGPDNGVFYLCGPTWPVPDVYEALIDSLVQFGGKTQEEAAQYLEDLKEEERYVLEVY</sequence>
<keyword evidence="10" id="KW-0249">Electron transport</keyword>
<proteinExistence type="predicted"/>
<evidence type="ECO:0000256" key="4">
    <source>
        <dbReference type="ARBA" id="ARBA00012604"/>
    </source>
</evidence>
<feature type="compositionally biased region" description="Polar residues" evidence="14">
    <location>
        <begin position="229"/>
        <end position="247"/>
    </location>
</feature>
<dbReference type="PANTHER" id="PTHR19384">
    <property type="entry name" value="NITRIC OXIDE SYNTHASE-RELATED"/>
    <property type="match status" value="1"/>
</dbReference>
<feature type="compositionally biased region" description="Polar residues" evidence="14">
    <location>
        <begin position="375"/>
        <end position="411"/>
    </location>
</feature>
<comment type="function">
    <text evidence="13">This enzyme catalyzes the 6-electron reduction of sulfite to sulfide. This is one of several activities required for the biosynthesis of L-cysteine from sulfate.</text>
</comment>
<dbReference type="Gene3D" id="2.40.30.10">
    <property type="entry name" value="Translation factors"/>
    <property type="match status" value="1"/>
</dbReference>
<dbReference type="InterPro" id="IPR003097">
    <property type="entry name" value="CysJ-like_FAD-binding"/>
</dbReference>
<keyword evidence="17" id="KW-1185">Reference proteome</keyword>
<dbReference type="GO" id="GO:0010181">
    <property type="term" value="F:FMN binding"/>
    <property type="evidence" value="ECO:0007669"/>
    <property type="project" value="TreeGrafter"/>
</dbReference>
<evidence type="ECO:0000256" key="8">
    <source>
        <dbReference type="ARBA" id="ARBA00022827"/>
    </source>
</evidence>
<evidence type="ECO:0000256" key="6">
    <source>
        <dbReference type="ARBA" id="ARBA00022630"/>
    </source>
</evidence>
<evidence type="ECO:0000313" key="17">
    <source>
        <dbReference type="Proteomes" id="UP000044841"/>
    </source>
</evidence>
<dbReference type="PANTHER" id="PTHR19384:SF109">
    <property type="entry name" value="SULFITE REDUCTASE [NADPH] FLAVOPROTEIN COMPONENT"/>
    <property type="match status" value="1"/>
</dbReference>
<comment type="cofactor">
    <cofactor evidence="1">
        <name>FMN</name>
        <dbReference type="ChEBI" id="CHEBI:58210"/>
    </cofactor>
</comment>
<dbReference type="InterPro" id="IPR009014">
    <property type="entry name" value="Transketo_C/PFOR_II"/>
</dbReference>
<dbReference type="EC" id="1.8.1.2" evidence="4"/>
<gene>
    <name evidence="16" type="ORF">RSOLAG22IIIB_01263</name>
</gene>
<dbReference type="InterPro" id="IPR001709">
    <property type="entry name" value="Flavoprot_Pyr_Nucl_cyt_Rdtase"/>
</dbReference>
<dbReference type="PRINTS" id="PR00371">
    <property type="entry name" value="FPNCR"/>
</dbReference>
<dbReference type="InterPro" id="IPR017938">
    <property type="entry name" value="Riboflavin_synthase-like_b-brl"/>
</dbReference>
<evidence type="ECO:0000259" key="15">
    <source>
        <dbReference type="PROSITE" id="PS51384"/>
    </source>
</evidence>
<evidence type="ECO:0000256" key="11">
    <source>
        <dbReference type="ARBA" id="ARBA00023002"/>
    </source>
</evidence>
<dbReference type="Gene3D" id="3.40.50.80">
    <property type="entry name" value="Nucleotide-binding domain of ferredoxin-NADP reductase (FNR) module"/>
    <property type="match status" value="1"/>
</dbReference>
<dbReference type="SUPFAM" id="SSF53323">
    <property type="entry name" value="Pyruvate-ferredoxin oxidoreductase, PFOR, domain III"/>
    <property type="match status" value="1"/>
</dbReference>
<feature type="domain" description="FAD-binding FR-type" evidence="15">
    <location>
        <begin position="1213"/>
        <end position="1444"/>
    </location>
</feature>
<comment type="cofactor">
    <cofactor evidence="2">
        <name>FAD</name>
        <dbReference type="ChEBI" id="CHEBI:57692"/>
    </cofactor>
</comment>
<protein>
    <recommendedName>
        <fullName evidence="4">assimilatory sulfite reductase (NADPH)</fullName>
        <ecNumber evidence="4">1.8.1.2</ecNumber>
    </recommendedName>
</protein>
<feature type="compositionally biased region" description="Low complexity" evidence="14">
    <location>
        <begin position="560"/>
        <end position="586"/>
    </location>
</feature>
<dbReference type="Pfam" id="PF00175">
    <property type="entry name" value="NAD_binding_1"/>
    <property type="match status" value="1"/>
</dbReference>
<evidence type="ECO:0000256" key="12">
    <source>
        <dbReference type="ARBA" id="ARBA00052219"/>
    </source>
</evidence>
<keyword evidence="7" id="KW-0288">FMN</keyword>
<dbReference type="InterPro" id="IPR001433">
    <property type="entry name" value="OxRdtase_FAD/NAD-bd"/>
</dbReference>
<keyword evidence="11" id="KW-0560">Oxidoreductase</keyword>
<feature type="region of interest" description="Disordered" evidence="14">
    <location>
        <begin position="375"/>
        <end position="485"/>
    </location>
</feature>
<dbReference type="InterPro" id="IPR002869">
    <property type="entry name" value="Pyrv_flavodox_OxRed_cen"/>
</dbReference>
<comment type="pathway">
    <text evidence="3">Sulfur metabolism; hydrogen sulfide biosynthesis; hydrogen sulfide from sulfite (NADPH route): step 1/1.</text>
</comment>
<dbReference type="GO" id="GO:0050660">
    <property type="term" value="F:flavin adenine dinucleotide binding"/>
    <property type="evidence" value="ECO:0007669"/>
    <property type="project" value="TreeGrafter"/>
</dbReference>
<evidence type="ECO:0000256" key="3">
    <source>
        <dbReference type="ARBA" id="ARBA00004774"/>
    </source>
</evidence>
<dbReference type="Pfam" id="PF00667">
    <property type="entry name" value="FAD_binding_1"/>
    <property type="match status" value="1"/>
</dbReference>
<dbReference type="FunFam" id="3.40.50.80:FF:000033">
    <property type="entry name" value="Sulfite reductase (NADPH) flavoprotein alpha-component"/>
    <property type="match status" value="1"/>
</dbReference>
<dbReference type="GO" id="GO:0004783">
    <property type="term" value="F:sulfite reductase (NADPH) activity"/>
    <property type="evidence" value="ECO:0007669"/>
    <property type="project" value="UniProtKB-EC"/>
</dbReference>
<evidence type="ECO:0000256" key="14">
    <source>
        <dbReference type="SAM" id="MobiDB-lite"/>
    </source>
</evidence>
<feature type="region of interest" description="Disordered" evidence="14">
    <location>
        <begin position="204"/>
        <end position="254"/>
    </location>
</feature>
<dbReference type="InterPro" id="IPR017927">
    <property type="entry name" value="FAD-bd_FR_type"/>
</dbReference>
<dbReference type="Gene3D" id="1.20.990.10">
    <property type="entry name" value="NADPH-cytochrome p450 Reductase, Chain A, domain 3"/>
    <property type="match status" value="1"/>
</dbReference>
<evidence type="ECO:0000256" key="1">
    <source>
        <dbReference type="ARBA" id="ARBA00001917"/>
    </source>
</evidence>
<evidence type="ECO:0000256" key="7">
    <source>
        <dbReference type="ARBA" id="ARBA00022643"/>
    </source>
</evidence>
<dbReference type="SUPFAM" id="SSF52922">
    <property type="entry name" value="TK C-terminal domain-like"/>
    <property type="match status" value="1"/>
</dbReference>
<dbReference type="SUPFAM" id="SSF63380">
    <property type="entry name" value="Riboflavin synthase domain-like"/>
    <property type="match status" value="1"/>
</dbReference>
<dbReference type="SUPFAM" id="SSF52343">
    <property type="entry name" value="Ferredoxin reductase-like, C-terminal NADP-linked domain"/>
    <property type="match status" value="1"/>
</dbReference>
<dbReference type="Proteomes" id="UP000044841">
    <property type="component" value="Unassembled WGS sequence"/>
</dbReference>
<organism evidence="16 17">
    <name type="scientific">Rhizoctonia solani</name>
    <dbReference type="NCBI Taxonomy" id="456999"/>
    <lineage>
        <taxon>Eukaryota</taxon>
        <taxon>Fungi</taxon>
        <taxon>Dikarya</taxon>
        <taxon>Basidiomycota</taxon>
        <taxon>Agaricomycotina</taxon>
        <taxon>Agaricomycetes</taxon>
        <taxon>Cantharellales</taxon>
        <taxon>Ceratobasidiaceae</taxon>
        <taxon>Rhizoctonia</taxon>
    </lineage>
</organism>
<evidence type="ECO:0000256" key="9">
    <source>
        <dbReference type="ARBA" id="ARBA00022857"/>
    </source>
</evidence>
<reference evidence="16 17" key="1">
    <citation type="submission" date="2015-07" db="EMBL/GenBank/DDBJ databases">
        <authorList>
            <person name="Noorani M."/>
        </authorList>
    </citation>
    <scope>NUCLEOTIDE SEQUENCE [LARGE SCALE GENOMIC DNA]</scope>
    <source>
        <strain evidence="16">BBA 69670</strain>
    </source>
</reference>
<feature type="region of interest" description="Disordered" evidence="14">
    <location>
        <begin position="533"/>
        <end position="590"/>
    </location>
</feature>
<dbReference type="Gene3D" id="3.40.920.10">
    <property type="entry name" value="Pyruvate-ferredoxin oxidoreductase, PFOR, domain III"/>
    <property type="match status" value="1"/>
</dbReference>
<evidence type="ECO:0000313" key="16">
    <source>
        <dbReference type="EMBL" id="CUA73746.1"/>
    </source>
</evidence>
<dbReference type="FunFam" id="1.20.990.10:FF:000010">
    <property type="entry name" value="Sulfite reductase [NADPH] flavoprotein component"/>
    <property type="match status" value="1"/>
</dbReference>
<evidence type="ECO:0000256" key="2">
    <source>
        <dbReference type="ARBA" id="ARBA00001974"/>
    </source>
</evidence>
<feature type="compositionally biased region" description="Polar residues" evidence="14">
    <location>
        <begin position="536"/>
        <end position="559"/>
    </location>
</feature>
<dbReference type="GO" id="GO:0005829">
    <property type="term" value="C:cytosol"/>
    <property type="evidence" value="ECO:0007669"/>
    <property type="project" value="TreeGrafter"/>
</dbReference>
<dbReference type="CDD" id="cd06207">
    <property type="entry name" value="CyPoR_like"/>
    <property type="match status" value="1"/>
</dbReference>
<comment type="catalytic activity">
    <reaction evidence="12">
        <text>hydrogen sulfide + 3 NADP(+) + 3 H2O = sulfite + 3 NADPH + 4 H(+)</text>
        <dbReference type="Rhea" id="RHEA:13801"/>
        <dbReference type="ChEBI" id="CHEBI:15377"/>
        <dbReference type="ChEBI" id="CHEBI:15378"/>
        <dbReference type="ChEBI" id="CHEBI:17359"/>
        <dbReference type="ChEBI" id="CHEBI:29919"/>
        <dbReference type="ChEBI" id="CHEBI:57783"/>
        <dbReference type="ChEBI" id="CHEBI:58349"/>
        <dbReference type="EC" id="1.8.1.2"/>
    </reaction>
</comment>
<accession>A0A0K6G5H5</accession>
<dbReference type="EMBL" id="CYGV01001400">
    <property type="protein sequence ID" value="CUA73746.1"/>
    <property type="molecule type" value="Genomic_DNA"/>
</dbReference>
<dbReference type="Gene3D" id="3.40.50.970">
    <property type="match status" value="1"/>
</dbReference>
<evidence type="ECO:0000256" key="5">
    <source>
        <dbReference type="ARBA" id="ARBA00022448"/>
    </source>
</evidence>
<evidence type="ECO:0000256" key="13">
    <source>
        <dbReference type="ARBA" id="ARBA00059320"/>
    </source>
</evidence>
<dbReference type="InterPro" id="IPR023173">
    <property type="entry name" value="NADPH_Cyt_P450_Rdtase_alpha"/>
</dbReference>
<keyword evidence="5" id="KW-0813">Transport</keyword>